<name>A0A0A9F6I4_ARUDO</name>
<evidence type="ECO:0000313" key="1">
    <source>
        <dbReference type="EMBL" id="JAE05746.1"/>
    </source>
</evidence>
<accession>A0A0A9F6I4</accession>
<sequence length="37" mass="4515">MLSLLKLERTYHQRSCHSLNTERVRFAFCPRMAPYQM</sequence>
<organism evidence="1">
    <name type="scientific">Arundo donax</name>
    <name type="common">Giant reed</name>
    <name type="synonym">Donax arundinaceus</name>
    <dbReference type="NCBI Taxonomy" id="35708"/>
    <lineage>
        <taxon>Eukaryota</taxon>
        <taxon>Viridiplantae</taxon>
        <taxon>Streptophyta</taxon>
        <taxon>Embryophyta</taxon>
        <taxon>Tracheophyta</taxon>
        <taxon>Spermatophyta</taxon>
        <taxon>Magnoliopsida</taxon>
        <taxon>Liliopsida</taxon>
        <taxon>Poales</taxon>
        <taxon>Poaceae</taxon>
        <taxon>PACMAD clade</taxon>
        <taxon>Arundinoideae</taxon>
        <taxon>Arundineae</taxon>
        <taxon>Arundo</taxon>
    </lineage>
</organism>
<protein>
    <submittedName>
        <fullName evidence="1">Uncharacterized protein</fullName>
    </submittedName>
</protein>
<dbReference type="EMBL" id="GBRH01192150">
    <property type="protein sequence ID" value="JAE05746.1"/>
    <property type="molecule type" value="Transcribed_RNA"/>
</dbReference>
<proteinExistence type="predicted"/>
<reference evidence="1" key="1">
    <citation type="submission" date="2014-09" db="EMBL/GenBank/DDBJ databases">
        <authorList>
            <person name="Magalhaes I.L.F."/>
            <person name="Oliveira U."/>
            <person name="Santos F.R."/>
            <person name="Vidigal T.H.D.A."/>
            <person name="Brescovit A.D."/>
            <person name="Santos A.J."/>
        </authorList>
    </citation>
    <scope>NUCLEOTIDE SEQUENCE</scope>
    <source>
        <tissue evidence="1">Shoot tissue taken approximately 20 cm above the soil surface</tissue>
    </source>
</reference>
<dbReference type="AlphaFoldDB" id="A0A0A9F6I4"/>
<reference evidence="1" key="2">
    <citation type="journal article" date="2015" name="Data Brief">
        <title>Shoot transcriptome of the giant reed, Arundo donax.</title>
        <authorList>
            <person name="Barrero R.A."/>
            <person name="Guerrero F.D."/>
            <person name="Moolhuijzen P."/>
            <person name="Goolsby J.A."/>
            <person name="Tidwell J."/>
            <person name="Bellgard S.E."/>
            <person name="Bellgard M.I."/>
        </authorList>
    </citation>
    <scope>NUCLEOTIDE SEQUENCE</scope>
    <source>
        <tissue evidence="1">Shoot tissue taken approximately 20 cm above the soil surface</tissue>
    </source>
</reference>